<keyword evidence="2" id="KW-1185">Reference proteome</keyword>
<name>L8XA46_THACA</name>
<organism evidence="1 2">
    <name type="scientific">Thanatephorus cucumeris (strain AG1-IA)</name>
    <name type="common">Rice sheath blight fungus</name>
    <name type="synonym">Rhizoctonia solani</name>
    <dbReference type="NCBI Taxonomy" id="983506"/>
    <lineage>
        <taxon>Eukaryota</taxon>
        <taxon>Fungi</taxon>
        <taxon>Dikarya</taxon>
        <taxon>Basidiomycota</taxon>
        <taxon>Agaricomycotina</taxon>
        <taxon>Agaricomycetes</taxon>
        <taxon>Cantharellales</taxon>
        <taxon>Ceratobasidiaceae</taxon>
        <taxon>Rhizoctonia</taxon>
        <taxon>Rhizoctonia solani AG-1</taxon>
    </lineage>
</organism>
<gene>
    <name evidence="1" type="ORF">AG1IA_00002</name>
</gene>
<reference evidence="1 2" key="1">
    <citation type="journal article" date="2013" name="Nat. Commun.">
        <title>The evolution and pathogenic mechanisms of the rice sheath blight pathogen.</title>
        <authorList>
            <person name="Zheng A."/>
            <person name="Lin R."/>
            <person name="Xu L."/>
            <person name="Qin P."/>
            <person name="Tang C."/>
            <person name="Ai P."/>
            <person name="Zhang D."/>
            <person name="Liu Y."/>
            <person name="Sun Z."/>
            <person name="Feng H."/>
            <person name="Wang Y."/>
            <person name="Chen Y."/>
            <person name="Liang X."/>
            <person name="Fu R."/>
            <person name="Li Q."/>
            <person name="Zhang J."/>
            <person name="Yu X."/>
            <person name="Xie Z."/>
            <person name="Ding L."/>
            <person name="Guan P."/>
            <person name="Tang J."/>
            <person name="Liang Y."/>
            <person name="Wang S."/>
            <person name="Deng Q."/>
            <person name="Li S."/>
            <person name="Zhu J."/>
            <person name="Wang L."/>
            <person name="Liu H."/>
            <person name="Li P."/>
        </authorList>
    </citation>
    <scope>NUCLEOTIDE SEQUENCE [LARGE SCALE GENOMIC DNA]</scope>
    <source>
        <strain evidence="2">AG-1 IA</strain>
    </source>
</reference>
<evidence type="ECO:0000313" key="1">
    <source>
        <dbReference type="EMBL" id="ELU45968.1"/>
    </source>
</evidence>
<dbReference type="STRING" id="983506.L8XA46"/>
<accession>L8XA46</accession>
<sequence length="68" mass="7586">MRAGSTVSRLPEHRSRQSVHHLVAYFYSLIIMDNLQVFELPDPHHHTTPGYAPASAVNPTRLPVSLPA</sequence>
<dbReference type="AlphaFoldDB" id="L8XA46"/>
<dbReference type="EMBL" id="AFRT01000004">
    <property type="protein sequence ID" value="ELU45968.1"/>
    <property type="molecule type" value="Genomic_DNA"/>
</dbReference>
<dbReference type="Proteomes" id="UP000011668">
    <property type="component" value="Unassembled WGS sequence"/>
</dbReference>
<protein>
    <submittedName>
        <fullName evidence="1">Uncharacterized protein</fullName>
    </submittedName>
</protein>
<dbReference type="HOGENOM" id="CLU_2795682_0_0_1"/>
<evidence type="ECO:0000313" key="2">
    <source>
        <dbReference type="Proteomes" id="UP000011668"/>
    </source>
</evidence>
<proteinExistence type="predicted"/>
<comment type="caution">
    <text evidence="1">The sequence shown here is derived from an EMBL/GenBank/DDBJ whole genome shotgun (WGS) entry which is preliminary data.</text>
</comment>